<dbReference type="Gene3D" id="1.20.58.390">
    <property type="entry name" value="Neurotransmitter-gated ion-channel transmembrane domain"/>
    <property type="match status" value="1"/>
</dbReference>
<dbReference type="InterPro" id="IPR036719">
    <property type="entry name" value="Neuro-gated_channel_TM_sf"/>
</dbReference>
<dbReference type="Pfam" id="PF02932">
    <property type="entry name" value="Neur_chan_memb"/>
    <property type="match status" value="1"/>
</dbReference>
<sequence length="412" mass="44398">DEVPADESVTTPLSKKRCQVHLFLQRKFISTSQKAPPQLERTGGVARPLLPPAPFNPGLQLVPAPHSQEGFRGGQGYLFPTWPFSPSPLPALELEFRAHAVNEIVSVKREYVIRDLKTQVPVQQLVPCFQVTLRLQNTALKAIIALLVPGEALLLADVCGGLLPLRAAERIAYKVTLLLGYLVFHSSLVQALPSSSSCNPLLIYYFTVLLLLLIVSTMETVLLAALLARGNLRAKGGPSPALRGERQDHRDSEPNPEGGQEPLPGPGVVGGVRLGAGVAGRSRQAPHLGLRLVLLAIYRLRAFTLVAPRSLGSTVSLKDGSGAGSQVSFWKGPDDFELPEITLCPPEPLYEGVSSAQDGLGWARAKYSLVVNLRKGQTQADSRPGFTLLLWASMLGEPRKTPPFPASLPLTP</sequence>
<accession>A0A673V3F7</accession>
<feature type="region of interest" description="Disordered" evidence="1">
    <location>
        <begin position="235"/>
        <end position="267"/>
    </location>
</feature>
<dbReference type="SUPFAM" id="SSF90112">
    <property type="entry name" value="Neurotransmitter-gated ion-channel transmembrane pore"/>
    <property type="match status" value="1"/>
</dbReference>
<name>A0A673V3F7_SURSU</name>
<dbReference type="GO" id="GO:0016020">
    <property type="term" value="C:membrane"/>
    <property type="evidence" value="ECO:0007669"/>
    <property type="project" value="InterPro"/>
</dbReference>
<dbReference type="AlphaFoldDB" id="A0A673V3F7"/>
<dbReference type="InterPro" id="IPR006029">
    <property type="entry name" value="Neurotrans-gated_channel_TM"/>
</dbReference>
<feature type="transmembrane region" description="Helical" evidence="2">
    <location>
        <begin position="142"/>
        <end position="163"/>
    </location>
</feature>
<dbReference type="Proteomes" id="UP000472268">
    <property type="component" value="Chromosome 17"/>
</dbReference>
<feature type="transmembrane region" description="Helical" evidence="2">
    <location>
        <begin position="204"/>
        <end position="228"/>
    </location>
</feature>
<evidence type="ECO:0000313" key="5">
    <source>
        <dbReference type="Proteomes" id="UP000472268"/>
    </source>
</evidence>
<keyword evidence="2" id="KW-0472">Membrane</keyword>
<evidence type="ECO:0000259" key="3">
    <source>
        <dbReference type="Pfam" id="PF02932"/>
    </source>
</evidence>
<protein>
    <submittedName>
        <fullName evidence="4">Zinc activated ion channel</fullName>
    </submittedName>
</protein>
<keyword evidence="2" id="KW-1133">Transmembrane helix</keyword>
<evidence type="ECO:0000256" key="1">
    <source>
        <dbReference type="SAM" id="MobiDB-lite"/>
    </source>
</evidence>
<dbReference type="GO" id="GO:0006811">
    <property type="term" value="P:monoatomic ion transport"/>
    <property type="evidence" value="ECO:0007669"/>
    <property type="project" value="InterPro"/>
</dbReference>
<gene>
    <name evidence="4" type="primary">ZACN</name>
</gene>
<keyword evidence="2" id="KW-0812">Transmembrane</keyword>
<feature type="domain" description="Neurotransmitter-gated ion-channel transmembrane" evidence="3">
    <location>
        <begin position="163"/>
        <end position="231"/>
    </location>
</feature>
<organism evidence="4 5">
    <name type="scientific">Suricata suricatta</name>
    <name type="common">Meerkat</name>
    <dbReference type="NCBI Taxonomy" id="37032"/>
    <lineage>
        <taxon>Eukaryota</taxon>
        <taxon>Metazoa</taxon>
        <taxon>Chordata</taxon>
        <taxon>Craniata</taxon>
        <taxon>Vertebrata</taxon>
        <taxon>Euteleostomi</taxon>
        <taxon>Mammalia</taxon>
        <taxon>Eutheria</taxon>
        <taxon>Laurasiatheria</taxon>
        <taxon>Carnivora</taxon>
        <taxon>Feliformia</taxon>
        <taxon>Herpestidae</taxon>
        <taxon>Suricata</taxon>
    </lineage>
</organism>
<reference evidence="4" key="2">
    <citation type="submission" date="2025-08" db="UniProtKB">
        <authorList>
            <consortium name="Ensembl"/>
        </authorList>
    </citation>
    <scope>IDENTIFICATION</scope>
</reference>
<dbReference type="Ensembl" id="ENSSSUT00005032121.1">
    <property type="protein sequence ID" value="ENSSSUP00005028121.1"/>
    <property type="gene ID" value="ENSSSUG00005018095.1"/>
</dbReference>
<evidence type="ECO:0000313" key="4">
    <source>
        <dbReference type="Ensembl" id="ENSSSUP00005028121.1"/>
    </source>
</evidence>
<reference evidence="4" key="3">
    <citation type="submission" date="2025-09" db="UniProtKB">
        <authorList>
            <consortium name="Ensembl"/>
        </authorList>
    </citation>
    <scope>IDENTIFICATION</scope>
</reference>
<reference evidence="4 5" key="1">
    <citation type="submission" date="2019-05" db="EMBL/GenBank/DDBJ databases">
        <title>A Chromosome-scale Meerkat (S. suricatta) Genome Assembly.</title>
        <authorList>
            <person name="Dudchenko O."/>
            <person name="Lieberman Aiden E."/>
            <person name="Tung J."/>
            <person name="Barreiro L.B."/>
            <person name="Clutton-Brock T.H."/>
        </authorList>
    </citation>
    <scope>NUCLEOTIDE SEQUENCE [LARGE SCALE GENOMIC DNA]</scope>
</reference>
<evidence type="ECO:0000256" key="2">
    <source>
        <dbReference type="SAM" id="Phobius"/>
    </source>
</evidence>
<dbReference type="InterPro" id="IPR038050">
    <property type="entry name" value="Neuro_actylchol_rec"/>
</dbReference>
<keyword evidence="5" id="KW-1185">Reference proteome</keyword>
<feature type="compositionally biased region" description="Basic and acidic residues" evidence="1">
    <location>
        <begin position="243"/>
        <end position="253"/>
    </location>
</feature>
<feature type="transmembrane region" description="Helical" evidence="2">
    <location>
        <begin position="175"/>
        <end position="192"/>
    </location>
</feature>
<proteinExistence type="predicted"/>